<dbReference type="GeneID" id="39582224"/>
<sequence>MDAGTEDRTNQSQPRRTPAQPQTIQVYSETVKVHNFVETTDRDPTYETKQLSPPTPPTNKVTHKIHRCGSSADIFPSHDQQDSDFFALSELVDLLPPSLSWLIFFTPFPKASLTHLGAYHLWTPTRLAQLPCLMEHLVSQLSSPWRLEELHILAEVSAVIAA</sequence>
<feature type="compositionally biased region" description="Polar residues" evidence="1">
    <location>
        <begin position="10"/>
        <end position="23"/>
    </location>
</feature>
<evidence type="ECO:0000313" key="2">
    <source>
        <dbReference type="EMBL" id="ROT42469.1"/>
    </source>
</evidence>
<dbReference type="AlphaFoldDB" id="A0A3N2Q6Q0"/>
<reference evidence="2 3" key="1">
    <citation type="journal article" date="2018" name="Mol. Ecol.">
        <title>The obligate alkalophilic soda-lake fungus Sodiomyces alkalinus has shifted to a protein diet.</title>
        <authorList>
            <person name="Grum-Grzhimaylo A.A."/>
            <person name="Falkoski D.L."/>
            <person name="van den Heuvel J."/>
            <person name="Valero-Jimenez C.A."/>
            <person name="Min B."/>
            <person name="Choi I.G."/>
            <person name="Lipzen A."/>
            <person name="Daum C.G."/>
            <person name="Aanen D.K."/>
            <person name="Tsang A."/>
            <person name="Henrissat B."/>
            <person name="Bilanenko E.N."/>
            <person name="de Vries R.P."/>
            <person name="van Kan J.A.L."/>
            <person name="Grigoriev I.V."/>
            <person name="Debets A.J.M."/>
        </authorList>
    </citation>
    <scope>NUCLEOTIDE SEQUENCE [LARGE SCALE GENOMIC DNA]</scope>
    <source>
        <strain evidence="2 3">F11</strain>
    </source>
</reference>
<dbReference type="Proteomes" id="UP000272025">
    <property type="component" value="Unassembled WGS sequence"/>
</dbReference>
<name>A0A3N2Q6Q0_SODAK</name>
<evidence type="ECO:0000313" key="3">
    <source>
        <dbReference type="Proteomes" id="UP000272025"/>
    </source>
</evidence>
<gene>
    <name evidence="2" type="ORF">SODALDRAFT_354623</name>
</gene>
<dbReference type="EMBL" id="ML119051">
    <property type="protein sequence ID" value="ROT42469.1"/>
    <property type="molecule type" value="Genomic_DNA"/>
</dbReference>
<proteinExistence type="predicted"/>
<feature type="region of interest" description="Disordered" evidence="1">
    <location>
        <begin position="1"/>
        <end position="23"/>
    </location>
</feature>
<organism evidence="2 3">
    <name type="scientific">Sodiomyces alkalinus (strain CBS 110278 / VKM F-3762 / F11)</name>
    <name type="common">Alkaliphilic filamentous fungus</name>
    <dbReference type="NCBI Taxonomy" id="1314773"/>
    <lineage>
        <taxon>Eukaryota</taxon>
        <taxon>Fungi</taxon>
        <taxon>Dikarya</taxon>
        <taxon>Ascomycota</taxon>
        <taxon>Pezizomycotina</taxon>
        <taxon>Sordariomycetes</taxon>
        <taxon>Hypocreomycetidae</taxon>
        <taxon>Glomerellales</taxon>
        <taxon>Plectosphaerellaceae</taxon>
        <taxon>Sodiomyces</taxon>
    </lineage>
</organism>
<feature type="region of interest" description="Disordered" evidence="1">
    <location>
        <begin position="41"/>
        <end position="62"/>
    </location>
</feature>
<accession>A0A3N2Q6Q0</accession>
<evidence type="ECO:0000256" key="1">
    <source>
        <dbReference type="SAM" id="MobiDB-lite"/>
    </source>
</evidence>
<keyword evidence="3" id="KW-1185">Reference proteome</keyword>
<dbReference type="RefSeq" id="XP_028470275.1">
    <property type="nucleotide sequence ID" value="XM_028613746.1"/>
</dbReference>
<protein>
    <submittedName>
        <fullName evidence="2">Uncharacterized protein</fullName>
    </submittedName>
</protein>